<dbReference type="GO" id="GO:0008233">
    <property type="term" value="F:peptidase activity"/>
    <property type="evidence" value="ECO:0007669"/>
    <property type="project" value="UniProtKB-KW"/>
</dbReference>
<evidence type="ECO:0000256" key="2">
    <source>
        <dbReference type="ARBA" id="ARBA00022741"/>
    </source>
</evidence>
<keyword evidence="9" id="KW-1185">Reference proteome</keyword>
<dbReference type="Proteomes" id="UP000011919">
    <property type="component" value="Unassembled WGS sequence"/>
</dbReference>
<dbReference type="NCBIfam" id="TIGR00390">
    <property type="entry name" value="hslU"/>
    <property type="match status" value="1"/>
</dbReference>
<feature type="domain" description="AAA+ ATPase" evidence="6">
    <location>
        <begin position="51"/>
        <end position="357"/>
    </location>
</feature>
<keyword evidence="4 5" id="KW-0143">Chaperone</keyword>
<dbReference type="NCBIfam" id="NF003544">
    <property type="entry name" value="PRK05201.1"/>
    <property type="match status" value="1"/>
</dbReference>
<dbReference type="CDD" id="cd19498">
    <property type="entry name" value="RecA-like_HslU"/>
    <property type="match status" value="1"/>
</dbReference>
<evidence type="ECO:0000256" key="1">
    <source>
        <dbReference type="ARBA" id="ARBA00009771"/>
    </source>
</evidence>
<evidence type="ECO:0000259" key="6">
    <source>
        <dbReference type="SMART" id="SM00382"/>
    </source>
</evidence>
<dbReference type="GO" id="GO:0016887">
    <property type="term" value="F:ATP hydrolysis activity"/>
    <property type="evidence" value="ECO:0007669"/>
    <property type="project" value="InterPro"/>
</dbReference>
<dbReference type="PANTHER" id="PTHR48102">
    <property type="entry name" value="ATP-DEPENDENT CLP PROTEASE ATP-BINDING SUBUNIT CLPX-LIKE, MITOCHONDRIAL-RELATED"/>
    <property type="match status" value="1"/>
</dbReference>
<dbReference type="GO" id="GO:0005524">
    <property type="term" value="F:ATP binding"/>
    <property type="evidence" value="ECO:0007669"/>
    <property type="project" value="UniProtKB-UniRule"/>
</dbReference>
<keyword evidence="8" id="KW-0378">Hydrolase</keyword>
<dbReference type="InterPro" id="IPR019489">
    <property type="entry name" value="Clp_ATPase_C"/>
</dbReference>
<dbReference type="InterPro" id="IPR027417">
    <property type="entry name" value="P-loop_NTPase"/>
</dbReference>
<dbReference type="InterPro" id="IPR003593">
    <property type="entry name" value="AAA+_ATPase"/>
</dbReference>
<feature type="domain" description="Clp ATPase C-terminal" evidence="7">
    <location>
        <begin position="356"/>
        <end position="452"/>
    </location>
</feature>
<accession>M7NG42</accession>
<dbReference type="InterPro" id="IPR004491">
    <property type="entry name" value="HslU"/>
</dbReference>
<comment type="caution">
    <text evidence="8">The sequence shown here is derived from an EMBL/GenBank/DDBJ whole genome shotgun (WGS) entry which is preliminary data.</text>
</comment>
<keyword evidence="2 5" id="KW-0547">Nucleotide-binding</keyword>
<dbReference type="AlphaFoldDB" id="M7NG42"/>
<comment type="subcellular location">
    <subcellularLocation>
        <location evidence="5">Cytoplasm</location>
    </subcellularLocation>
</comment>
<evidence type="ECO:0000313" key="9">
    <source>
        <dbReference type="Proteomes" id="UP000011919"/>
    </source>
</evidence>
<proteinExistence type="inferred from homology"/>
<dbReference type="GO" id="GO:0009376">
    <property type="term" value="C:HslUV protease complex"/>
    <property type="evidence" value="ECO:0007669"/>
    <property type="project" value="UniProtKB-UniRule"/>
</dbReference>
<evidence type="ECO:0000313" key="8">
    <source>
        <dbReference type="EMBL" id="EMR07528.1"/>
    </source>
</evidence>
<dbReference type="Pfam" id="PF00004">
    <property type="entry name" value="AAA"/>
    <property type="match status" value="1"/>
</dbReference>
<sequence length="464" mass="52742">MKMEQMTPRMLTEQLDRYIVGQNEAKRAVAVAMRNRYRRSRLPEEERNEIIPKNILMIGPTGVGKTEIARRIAKLAGAPFLKVEATKFTEVGYVGRDVESMVRDLVEASFRLVRSERMEEVADRAGELAEERLVKLLVPSMKKEKTGQNPWEMLLGQMQDRSEEEEEDASVRMKRSEIRAELKAGRLEDRKVMVEVTENMPSLFDSMQGSGMEQMGMNMQDALSNLMPKKKKKREMRVKDARRVLAMEEAEKLVDREEISQVAIERAEQQGIIFIDEIDKIASKQGNGTSADVSREGVQRDILPIVEGTTVTTKYGPVRTDFMLFIAAGAFHVSKPSDIIPELQGRFPIRVELDKLTKDDFVRILKEPDNSLIHQYRLLLSTEGVEIDFTDEAIGRIAEIAAEVNAETENIGARRLHTVLEKLLEDLSFEASDISPASIRITPEYVDEKLQKIATNKDLSQFIL</sequence>
<comment type="subunit">
    <text evidence="5">A double ring-shaped homohexamer of HslV is capped on each side by a ring-shaped HslU homohexamer. The assembly of the HslU/HslV complex is dependent on binding of ATP.</text>
</comment>
<keyword evidence="8" id="KW-0645">Protease</keyword>
<dbReference type="Pfam" id="PF07724">
    <property type="entry name" value="AAA_2"/>
    <property type="match status" value="1"/>
</dbReference>
<feature type="binding site" evidence="5">
    <location>
        <position position="276"/>
    </location>
    <ligand>
        <name>ATP</name>
        <dbReference type="ChEBI" id="CHEBI:30616"/>
    </ligand>
</feature>
<organism evidence="8 9">
    <name type="scientific">Bhargavaea cecembensis DSE10</name>
    <dbReference type="NCBI Taxonomy" id="1235279"/>
    <lineage>
        <taxon>Bacteria</taxon>
        <taxon>Bacillati</taxon>
        <taxon>Bacillota</taxon>
        <taxon>Bacilli</taxon>
        <taxon>Bacillales</taxon>
        <taxon>Caryophanaceae</taxon>
        <taxon>Bhargavaea</taxon>
    </lineage>
</organism>
<dbReference type="InterPro" id="IPR003959">
    <property type="entry name" value="ATPase_AAA_core"/>
</dbReference>
<feature type="binding site" evidence="5">
    <location>
        <position position="414"/>
    </location>
    <ligand>
        <name>ATP</name>
        <dbReference type="ChEBI" id="CHEBI:30616"/>
    </ligand>
</feature>
<feature type="binding site" evidence="5">
    <location>
        <position position="20"/>
    </location>
    <ligand>
        <name>ATP</name>
        <dbReference type="ChEBI" id="CHEBI:30616"/>
    </ligand>
</feature>
<dbReference type="Gene3D" id="3.40.50.300">
    <property type="entry name" value="P-loop containing nucleotide triphosphate hydrolases"/>
    <property type="match status" value="2"/>
</dbReference>
<evidence type="ECO:0000256" key="5">
    <source>
        <dbReference type="HAMAP-Rule" id="MF_00249"/>
    </source>
</evidence>
<reference evidence="8 9" key="1">
    <citation type="journal article" date="2013" name="Genome Announc.">
        <title>Draft Genome Sequence of Bhargavaea cecembensis Strain DSE10T, Isolated from a Deep-Sea Sediment Sample Collected at a Depth of 5,904 m from the Chagos-Laccadive Ridge System in the Indian Ocean.</title>
        <authorList>
            <person name="Shivaji S."/>
            <person name="Ara S."/>
            <person name="Begum Z."/>
            <person name="Ruth M."/>
            <person name="Singh A."/>
            <person name="Kumar Pinnaka A."/>
        </authorList>
    </citation>
    <scope>NUCLEOTIDE SEQUENCE [LARGE SCALE GENOMIC DNA]</scope>
    <source>
        <strain evidence="8 9">DSE10</strain>
    </source>
</reference>
<dbReference type="SUPFAM" id="SSF52540">
    <property type="entry name" value="P-loop containing nucleoside triphosphate hydrolases"/>
    <property type="match status" value="1"/>
</dbReference>
<dbReference type="Gene3D" id="1.10.8.60">
    <property type="match status" value="1"/>
</dbReference>
<dbReference type="PATRIC" id="fig|1235279.3.peg.559"/>
<dbReference type="EMBL" id="AOFT01000002">
    <property type="protein sequence ID" value="EMR07528.1"/>
    <property type="molecule type" value="Genomic_DNA"/>
</dbReference>
<name>M7NG42_9BACL</name>
<keyword evidence="5" id="KW-0963">Cytoplasm</keyword>
<evidence type="ECO:0000259" key="7">
    <source>
        <dbReference type="SMART" id="SM01086"/>
    </source>
</evidence>
<dbReference type="SMART" id="SM01086">
    <property type="entry name" value="ClpB_D2-small"/>
    <property type="match status" value="1"/>
</dbReference>
<dbReference type="STRING" id="1235279.C772_00544"/>
<dbReference type="GO" id="GO:0036402">
    <property type="term" value="F:proteasome-activating activity"/>
    <property type="evidence" value="ECO:0007669"/>
    <property type="project" value="UniProtKB-UniRule"/>
</dbReference>
<dbReference type="RefSeq" id="WP_008297196.1">
    <property type="nucleotide sequence ID" value="NZ_AOFT01000002.1"/>
</dbReference>
<dbReference type="eggNOG" id="COG1220">
    <property type="taxonomic scope" value="Bacteria"/>
</dbReference>
<dbReference type="InterPro" id="IPR050052">
    <property type="entry name" value="ATP-dep_Clp_protease_ClpX"/>
</dbReference>
<dbReference type="GO" id="GO:0043335">
    <property type="term" value="P:protein unfolding"/>
    <property type="evidence" value="ECO:0007669"/>
    <property type="project" value="UniProtKB-UniRule"/>
</dbReference>
<evidence type="ECO:0000256" key="4">
    <source>
        <dbReference type="ARBA" id="ARBA00023186"/>
    </source>
</evidence>
<dbReference type="HAMAP" id="MF_00249">
    <property type="entry name" value="HslU"/>
    <property type="match status" value="1"/>
</dbReference>
<feature type="binding site" evidence="5">
    <location>
        <position position="342"/>
    </location>
    <ligand>
        <name>ATP</name>
        <dbReference type="ChEBI" id="CHEBI:30616"/>
    </ligand>
</feature>
<dbReference type="FunFam" id="3.40.50.300:FF:000220">
    <property type="entry name" value="ATP-dependent protease ATPase subunit HslU"/>
    <property type="match status" value="1"/>
</dbReference>
<dbReference type="SMART" id="SM00382">
    <property type="entry name" value="AAA"/>
    <property type="match status" value="1"/>
</dbReference>
<gene>
    <name evidence="8" type="primary">clpY</name>
    <name evidence="5" type="synonym">hslU</name>
    <name evidence="8" type="ORF">C772_00544</name>
</gene>
<keyword evidence="3 5" id="KW-0067">ATP-binding</keyword>
<dbReference type="PANTHER" id="PTHR48102:SF3">
    <property type="entry name" value="ATP-DEPENDENT PROTEASE ATPASE SUBUNIT HSLU"/>
    <property type="match status" value="1"/>
</dbReference>
<feature type="binding site" evidence="5">
    <location>
        <begin position="62"/>
        <end position="67"/>
    </location>
    <ligand>
        <name>ATP</name>
        <dbReference type="ChEBI" id="CHEBI:30616"/>
    </ligand>
</feature>
<comment type="similarity">
    <text evidence="1 5">Belongs to the ClpX chaperone family. HslU subfamily.</text>
</comment>
<protein>
    <recommendedName>
        <fullName evidence="5">ATP-dependent protease ATPase subunit HslU</fullName>
    </recommendedName>
    <alternativeName>
        <fullName evidence="5">Unfoldase HslU</fullName>
    </alternativeName>
</protein>
<dbReference type="OrthoDB" id="9804062at2"/>
<evidence type="ECO:0000256" key="3">
    <source>
        <dbReference type="ARBA" id="ARBA00022840"/>
    </source>
</evidence>
<comment type="function">
    <text evidence="5">ATPase subunit of a proteasome-like degradation complex; this subunit has chaperone activity. The binding of ATP and its subsequent hydrolysis by HslU are essential for unfolding of protein substrates subsequently hydrolyzed by HslV. HslU recognizes the N-terminal part of its protein substrates and unfolds these before they are guided to HslV for hydrolysis.</text>
</comment>